<keyword evidence="2" id="KW-0812">Transmembrane</keyword>
<keyword evidence="5" id="KW-1185">Reference proteome</keyword>
<feature type="domain" description="HTH cro/C1-type" evidence="3">
    <location>
        <begin position="7"/>
        <end position="61"/>
    </location>
</feature>
<dbReference type="PANTHER" id="PTHR46558:SF4">
    <property type="entry name" value="DNA-BIDING PHAGE PROTEIN"/>
    <property type="match status" value="1"/>
</dbReference>
<proteinExistence type="predicted"/>
<dbReference type="CDD" id="cd00093">
    <property type="entry name" value="HTH_XRE"/>
    <property type="match status" value="1"/>
</dbReference>
<dbReference type="Pfam" id="PF01381">
    <property type="entry name" value="HTH_3"/>
    <property type="match status" value="1"/>
</dbReference>
<evidence type="ECO:0000313" key="5">
    <source>
        <dbReference type="Proteomes" id="UP000001401"/>
    </source>
</evidence>
<dbReference type="GO" id="GO:0003677">
    <property type="term" value="F:DNA binding"/>
    <property type="evidence" value="ECO:0007669"/>
    <property type="project" value="UniProtKB-KW"/>
</dbReference>
<protein>
    <submittedName>
        <fullName evidence="4">Helix-turn-helix domain protein</fullName>
    </submittedName>
</protein>
<dbReference type="SUPFAM" id="SSF47413">
    <property type="entry name" value="lambda repressor-like DNA-binding domains"/>
    <property type="match status" value="1"/>
</dbReference>
<dbReference type="InterPro" id="IPR010982">
    <property type="entry name" value="Lambda_DNA-bd_dom_sf"/>
</dbReference>
<dbReference type="eggNOG" id="COG1476">
    <property type="taxonomic scope" value="Bacteria"/>
</dbReference>
<dbReference type="SMART" id="SM00530">
    <property type="entry name" value="HTH_XRE"/>
    <property type="match status" value="1"/>
</dbReference>
<dbReference type="AlphaFoldDB" id="E6TWR2"/>
<dbReference type="PANTHER" id="PTHR46558">
    <property type="entry name" value="TRACRIPTIONAL REGULATORY PROTEIN-RELATED-RELATED"/>
    <property type="match status" value="1"/>
</dbReference>
<feature type="transmembrane region" description="Helical" evidence="2">
    <location>
        <begin position="120"/>
        <end position="141"/>
    </location>
</feature>
<evidence type="ECO:0000313" key="4">
    <source>
        <dbReference type="EMBL" id="ADU28745.1"/>
    </source>
</evidence>
<dbReference type="OrthoDB" id="9812495at2"/>
<dbReference type="RefSeq" id="WP_013487086.1">
    <property type="nucleotide sequence ID" value="NC_014829.1"/>
</dbReference>
<evidence type="ECO:0000259" key="3">
    <source>
        <dbReference type="PROSITE" id="PS50943"/>
    </source>
</evidence>
<keyword evidence="2" id="KW-0472">Membrane</keyword>
<dbReference type="Proteomes" id="UP000001401">
    <property type="component" value="Chromosome"/>
</dbReference>
<keyword evidence="2" id="KW-1133">Transmembrane helix</keyword>
<reference evidence="4" key="1">
    <citation type="submission" date="2010-12" db="EMBL/GenBank/DDBJ databases">
        <title>Complete sequence of Bacillus cellulosilyticus DSM 2522.</title>
        <authorList>
            <consortium name="US DOE Joint Genome Institute"/>
            <person name="Lucas S."/>
            <person name="Copeland A."/>
            <person name="Lapidus A."/>
            <person name="Cheng J.-F."/>
            <person name="Bruce D."/>
            <person name="Goodwin L."/>
            <person name="Pitluck S."/>
            <person name="Chertkov O."/>
            <person name="Detter J.C."/>
            <person name="Han C."/>
            <person name="Tapia R."/>
            <person name="Land M."/>
            <person name="Hauser L."/>
            <person name="Jeffries C."/>
            <person name="Kyrpides N."/>
            <person name="Ivanova N."/>
            <person name="Mikhailova N."/>
            <person name="Brumm P."/>
            <person name="Mead D."/>
            <person name="Woyke T."/>
        </authorList>
    </citation>
    <scope>NUCLEOTIDE SEQUENCE [LARGE SCALE GENOMIC DNA]</scope>
    <source>
        <strain evidence="4">DSM 2522</strain>
    </source>
</reference>
<evidence type="ECO:0000256" key="2">
    <source>
        <dbReference type="SAM" id="Phobius"/>
    </source>
</evidence>
<organism evidence="4 5">
    <name type="scientific">Evansella cellulosilytica (strain ATCC 21833 / DSM 2522 / FERM P-1141 / JCM 9156 / N-4)</name>
    <name type="common">Bacillus cellulosilyticus</name>
    <dbReference type="NCBI Taxonomy" id="649639"/>
    <lineage>
        <taxon>Bacteria</taxon>
        <taxon>Bacillati</taxon>
        <taxon>Bacillota</taxon>
        <taxon>Bacilli</taxon>
        <taxon>Bacillales</taxon>
        <taxon>Bacillaceae</taxon>
        <taxon>Evansella</taxon>
    </lineage>
</organism>
<feature type="transmembrane region" description="Helical" evidence="2">
    <location>
        <begin position="91"/>
        <end position="108"/>
    </location>
</feature>
<dbReference type="PROSITE" id="PS50943">
    <property type="entry name" value="HTH_CROC1"/>
    <property type="match status" value="1"/>
</dbReference>
<evidence type="ECO:0000256" key="1">
    <source>
        <dbReference type="ARBA" id="ARBA00023125"/>
    </source>
</evidence>
<sequence length="207" mass="23675">MSLGSNINNKRKSLNLSQEYVADQLGVSRQAVSKWENNLSKPSTQNLIKMATLFECDIKELVSSDKFMEKQKNLENQTESKKDIRMHMAAAFGRVFMLVGSLGFMGAISDSADLGSLPNWYIQIWYSVLFVIGLVLTFVGSRDYFNRKSGSKNIIWLDLLFVLSIFLYPFWPFGRNINTLITLLIGIVVMSIINIKFFIPTWRKPKL</sequence>
<gene>
    <name evidence="4" type="ordered locus">Bcell_0463</name>
</gene>
<feature type="transmembrane region" description="Helical" evidence="2">
    <location>
        <begin position="177"/>
        <end position="199"/>
    </location>
</feature>
<name>E6TWR2_EVAC2</name>
<dbReference type="EMBL" id="CP002394">
    <property type="protein sequence ID" value="ADU28745.1"/>
    <property type="molecule type" value="Genomic_DNA"/>
</dbReference>
<dbReference type="HOGENOM" id="CLU_1324249_0_0_9"/>
<feature type="transmembrane region" description="Helical" evidence="2">
    <location>
        <begin position="153"/>
        <end position="171"/>
    </location>
</feature>
<dbReference type="KEGG" id="bco:Bcell_0463"/>
<dbReference type="InterPro" id="IPR001387">
    <property type="entry name" value="Cro/C1-type_HTH"/>
</dbReference>
<dbReference type="Gene3D" id="1.10.260.40">
    <property type="entry name" value="lambda repressor-like DNA-binding domains"/>
    <property type="match status" value="1"/>
</dbReference>
<accession>E6TWR2</accession>
<keyword evidence="1" id="KW-0238">DNA-binding</keyword>